<sequence length="554" mass="62051">MDEKRSPEQAGATNPAHPHPITSDDASLRDPTMLGRHSLQITQGHRVAMSPQSDSEKRAVGADSSKDVNKPDLDLDEKKARSLHNLDTANSPVHPPPVSPTHRKTRPSHDFDRRYDGPFGRPSLAMTRRSSLSPTRSPRPSGVSIRSPRPSTTHAAHPASPVDEGAPSRPTFQPTPPPLNYTLRTRKLAIFLFWALILFDSIAMPIALYFGLWYGVGPGTNTPTEKKEKLTPNAVFSIVTAAVGGASIVEYFLRFWRLWRKGSTCRVIGAHRWYLDWFHWNFSFAWIIIMVELIVGTVPEHPPIRLLSMPVTTMLFVFGTELLLVDTMRYFHVPAPCRISSIPKGAQLRPGIYSLIEDICAVDGSGGTEFRVALDRRYEASHVFRAMLRRLGVFWAVGAEACAVLCTVLIFTLDGDVAYTIGWSLPFVWAGIWTGATFWYVMRELKRESKAWAEEARKALLASPMKSMRSALQLVVALYAQVNMQSGPDGWAQKANWVILKGNSCVRFYKSSSEYNCPNSAKTWEPACQSVDWSSFILQDWQSGVMKSYTVWKQ</sequence>
<keyword evidence="2" id="KW-1133">Transmembrane helix</keyword>
<evidence type="ECO:0000313" key="4">
    <source>
        <dbReference type="Proteomes" id="UP000613401"/>
    </source>
</evidence>
<comment type="caution">
    <text evidence="3">The sequence shown here is derived from an EMBL/GenBank/DDBJ whole genome shotgun (WGS) entry which is preliminary data.</text>
</comment>
<feature type="transmembrane region" description="Helical" evidence="2">
    <location>
        <begin position="234"/>
        <end position="256"/>
    </location>
</feature>
<evidence type="ECO:0000256" key="1">
    <source>
        <dbReference type="SAM" id="MobiDB-lite"/>
    </source>
</evidence>
<feature type="transmembrane region" description="Helical" evidence="2">
    <location>
        <begin position="188"/>
        <end position="214"/>
    </location>
</feature>
<feature type="transmembrane region" description="Helical" evidence="2">
    <location>
        <begin position="417"/>
        <end position="441"/>
    </location>
</feature>
<feature type="transmembrane region" description="Helical" evidence="2">
    <location>
        <begin position="277"/>
        <end position="298"/>
    </location>
</feature>
<organism evidence="3 4">
    <name type="scientific">Colletotrichum gloeosporioides</name>
    <name type="common">Anthracnose fungus</name>
    <name type="synonym">Glomerella cingulata</name>
    <dbReference type="NCBI Taxonomy" id="474922"/>
    <lineage>
        <taxon>Eukaryota</taxon>
        <taxon>Fungi</taxon>
        <taxon>Dikarya</taxon>
        <taxon>Ascomycota</taxon>
        <taxon>Pezizomycotina</taxon>
        <taxon>Sordariomycetes</taxon>
        <taxon>Hypocreomycetidae</taxon>
        <taxon>Glomerellales</taxon>
        <taxon>Glomerellaceae</taxon>
        <taxon>Colletotrichum</taxon>
        <taxon>Colletotrichum gloeosporioides species complex</taxon>
    </lineage>
</organism>
<keyword evidence="2" id="KW-0472">Membrane</keyword>
<gene>
    <name evidence="3" type="ORF">GCG54_00010675</name>
</gene>
<feature type="compositionally biased region" description="Basic and acidic residues" evidence="1">
    <location>
        <begin position="107"/>
        <end position="116"/>
    </location>
</feature>
<evidence type="ECO:0000313" key="3">
    <source>
        <dbReference type="EMBL" id="KAF3799002.1"/>
    </source>
</evidence>
<dbReference type="PANTHER" id="PTHR42024:SF1">
    <property type="entry name" value="AMINO ACID PERMEASE_ SLC12A DOMAIN-CONTAINING PROTEIN"/>
    <property type="match status" value="1"/>
</dbReference>
<feature type="compositionally biased region" description="Low complexity" evidence="1">
    <location>
        <begin position="127"/>
        <end position="141"/>
    </location>
</feature>
<feature type="region of interest" description="Disordered" evidence="1">
    <location>
        <begin position="1"/>
        <end position="178"/>
    </location>
</feature>
<accession>A0A8H4C8A1</accession>
<keyword evidence="4" id="KW-1185">Reference proteome</keyword>
<evidence type="ECO:0000256" key="2">
    <source>
        <dbReference type="SAM" id="Phobius"/>
    </source>
</evidence>
<dbReference type="EMBL" id="WVTB01000089">
    <property type="protein sequence ID" value="KAF3799002.1"/>
    <property type="molecule type" value="Genomic_DNA"/>
</dbReference>
<dbReference type="RefSeq" id="XP_045258162.1">
    <property type="nucleotide sequence ID" value="XM_045410594.1"/>
</dbReference>
<reference evidence="3" key="2">
    <citation type="submission" date="2020-03" db="EMBL/GenBank/DDBJ databases">
        <authorList>
            <person name="Fu F.-F."/>
            <person name="Chen J."/>
        </authorList>
    </citation>
    <scope>NUCLEOTIDE SEQUENCE</scope>
    <source>
        <strain evidence="3">Lc1</strain>
    </source>
</reference>
<feature type="compositionally biased region" description="Basic and acidic residues" evidence="1">
    <location>
        <begin position="54"/>
        <end position="80"/>
    </location>
</feature>
<dbReference type="PANTHER" id="PTHR42024">
    <property type="entry name" value="AMINO ACID PERMEASE_ SLC12A DOMAIN-CONTAINING PROTEIN"/>
    <property type="match status" value="1"/>
</dbReference>
<reference evidence="3" key="1">
    <citation type="journal article" date="2020" name="Phytopathology">
        <title>Genome sequence and comparative analysis of Colletotrichum gloeosporioides isolated from Liriodendron leaves.</title>
        <authorList>
            <person name="Fu F.F."/>
            <person name="Hao Z."/>
            <person name="Wang P."/>
            <person name="Lu Y."/>
            <person name="Xue L.J."/>
            <person name="Wei G."/>
            <person name="Tian Y."/>
            <person name="Baishi H."/>
            <person name="Xu H."/>
            <person name="Shi J."/>
            <person name="Cheng T."/>
            <person name="Wang G."/>
            <person name="Yi Y."/>
            <person name="Chen J."/>
        </authorList>
    </citation>
    <scope>NUCLEOTIDE SEQUENCE</scope>
    <source>
        <strain evidence="3">Lc1</strain>
    </source>
</reference>
<protein>
    <submittedName>
        <fullName evidence="3">Uncharacterized protein</fullName>
    </submittedName>
</protein>
<dbReference type="GeneID" id="69017803"/>
<name>A0A8H4C8A1_COLGL</name>
<dbReference type="Proteomes" id="UP000613401">
    <property type="component" value="Unassembled WGS sequence"/>
</dbReference>
<proteinExistence type="predicted"/>
<keyword evidence="2" id="KW-0812">Transmembrane</keyword>
<feature type="transmembrane region" description="Helical" evidence="2">
    <location>
        <begin position="304"/>
        <end position="325"/>
    </location>
</feature>
<dbReference type="AlphaFoldDB" id="A0A8H4C8A1"/>
<feature type="transmembrane region" description="Helical" evidence="2">
    <location>
        <begin position="391"/>
        <end position="411"/>
    </location>
</feature>